<keyword evidence="2" id="KW-1185">Reference proteome</keyword>
<protein>
    <submittedName>
        <fullName evidence="1">Uncharacterized protein</fullName>
    </submittedName>
</protein>
<name>A0AA38P5E4_9AGAR</name>
<accession>A0AA38P5E4</accession>
<evidence type="ECO:0000313" key="2">
    <source>
        <dbReference type="Proteomes" id="UP001163846"/>
    </source>
</evidence>
<dbReference type="EMBL" id="MU806317">
    <property type="protein sequence ID" value="KAJ3836470.1"/>
    <property type="molecule type" value="Genomic_DNA"/>
</dbReference>
<dbReference type="AlphaFoldDB" id="A0AA38P5E4"/>
<comment type="caution">
    <text evidence="1">The sequence shown here is derived from an EMBL/GenBank/DDBJ whole genome shotgun (WGS) entry which is preliminary data.</text>
</comment>
<evidence type="ECO:0000313" key="1">
    <source>
        <dbReference type="EMBL" id="KAJ3836470.1"/>
    </source>
</evidence>
<reference evidence="1" key="1">
    <citation type="submission" date="2022-08" db="EMBL/GenBank/DDBJ databases">
        <authorList>
            <consortium name="DOE Joint Genome Institute"/>
            <person name="Min B."/>
            <person name="Riley R."/>
            <person name="Sierra-Patev S."/>
            <person name="Naranjo-Ortiz M."/>
            <person name="Looney B."/>
            <person name="Konkel Z."/>
            <person name="Slot J.C."/>
            <person name="Sakamoto Y."/>
            <person name="Steenwyk J.L."/>
            <person name="Rokas A."/>
            <person name="Carro J."/>
            <person name="Camarero S."/>
            <person name="Ferreira P."/>
            <person name="Molpeceres G."/>
            <person name="Ruiz-Duenas F.J."/>
            <person name="Serrano A."/>
            <person name="Henrissat B."/>
            <person name="Drula E."/>
            <person name="Hughes K.W."/>
            <person name="Mata J.L."/>
            <person name="Ishikawa N.K."/>
            <person name="Vargas-Isla R."/>
            <person name="Ushijima S."/>
            <person name="Smith C.A."/>
            <person name="Ahrendt S."/>
            <person name="Andreopoulos W."/>
            <person name="He G."/>
            <person name="Labutti K."/>
            <person name="Lipzen A."/>
            <person name="Ng V."/>
            <person name="Sandor L."/>
            <person name="Barry K."/>
            <person name="Martinez A.T."/>
            <person name="Xiao Y."/>
            <person name="Gibbons J.G."/>
            <person name="Terashima K."/>
            <person name="Hibbett D.S."/>
            <person name="Grigoriev I.V."/>
        </authorList>
    </citation>
    <scope>NUCLEOTIDE SEQUENCE</scope>
    <source>
        <strain evidence="1">TFB9207</strain>
    </source>
</reference>
<gene>
    <name evidence="1" type="ORF">F5878DRAFT_625034</name>
</gene>
<sequence length="487" mass="55489">MQLCSSLPNELLHSIIEYIAYTYTPELPKSCLKSLFKRISPDLLALSVADWHLRQLCLPFLFEYIEIKHIEDAERLEKDVALLSGFTRGLGINIFSQTGDQIMIRVFPLLEQLCYVRLRDCQNRTDMLRSLLKHPTVISILVHELPRESMCKHDLTKLIYGCEGLDWIFPPIIGKFLNQGMRALRLELHEFNTLERQIGSNIFPGLKEIQMRLGNDRVSFSFLSTLPSTHPTLELLWLYDIRQSHLARHKPSFMLSFIENSHQQNIERFFSIEYVSLGRALGQPSNEWHVMGLTLHTTVNSTSLIEILTLVATSFPRLRVLTLNLTHHQATYHIRDLATAFGQFSSLRTLSVSRVYQLFEFGNIELLPTARQVESTSMLSINLARAETGLLWFTSCVAKEVRTLDAIYVSDVGVTNENEDSGSIEWRLEGWFYVLNGNRDIGGTLQRGTRNRSGKQSVAVSLETRMLHPDLLAMGSPISVAKPLTAS</sequence>
<organism evidence="1 2">
    <name type="scientific">Lentinula raphanica</name>
    <dbReference type="NCBI Taxonomy" id="153919"/>
    <lineage>
        <taxon>Eukaryota</taxon>
        <taxon>Fungi</taxon>
        <taxon>Dikarya</taxon>
        <taxon>Basidiomycota</taxon>
        <taxon>Agaricomycotina</taxon>
        <taxon>Agaricomycetes</taxon>
        <taxon>Agaricomycetidae</taxon>
        <taxon>Agaricales</taxon>
        <taxon>Marasmiineae</taxon>
        <taxon>Omphalotaceae</taxon>
        <taxon>Lentinula</taxon>
    </lineage>
</organism>
<dbReference type="Proteomes" id="UP001163846">
    <property type="component" value="Unassembled WGS sequence"/>
</dbReference>
<proteinExistence type="predicted"/>